<evidence type="ECO:0000256" key="1">
    <source>
        <dbReference type="SAM" id="SignalP"/>
    </source>
</evidence>
<dbReference type="Proteomes" id="UP000254889">
    <property type="component" value="Chromosome"/>
</dbReference>
<gene>
    <name evidence="2" type="ORF">DW352_13770</name>
</gene>
<evidence type="ECO:0000313" key="2">
    <source>
        <dbReference type="EMBL" id="AXK81483.1"/>
    </source>
</evidence>
<accession>A0A345ZX36</accession>
<feature type="signal peptide" evidence="1">
    <location>
        <begin position="1"/>
        <end position="19"/>
    </location>
</feature>
<dbReference type="EMBL" id="CP031417">
    <property type="protein sequence ID" value="AXK81483.1"/>
    <property type="molecule type" value="Genomic_DNA"/>
</dbReference>
<keyword evidence="3" id="KW-1185">Reference proteome</keyword>
<organism evidence="2 3">
    <name type="scientific">Pseudolabrys taiwanensis</name>
    <dbReference type="NCBI Taxonomy" id="331696"/>
    <lineage>
        <taxon>Bacteria</taxon>
        <taxon>Pseudomonadati</taxon>
        <taxon>Pseudomonadota</taxon>
        <taxon>Alphaproteobacteria</taxon>
        <taxon>Hyphomicrobiales</taxon>
        <taxon>Xanthobacteraceae</taxon>
        <taxon>Pseudolabrys</taxon>
    </lineage>
</organism>
<evidence type="ECO:0000313" key="3">
    <source>
        <dbReference type="Proteomes" id="UP000254889"/>
    </source>
</evidence>
<dbReference type="KEGG" id="ptaw:DW352_13770"/>
<reference evidence="2 3" key="1">
    <citation type="submission" date="2018-07" db="EMBL/GenBank/DDBJ databases">
        <authorList>
            <person name="Quirk P.G."/>
            <person name="Krulwich T.A."/>
        </authorList>
    </citation>
    <scope>NUCLEOTIDE SEQUENCE [LARGE SCALE GENOMIC DNA]</scope>
    <source>
        <strain evidence="2 3">CC-BB4</strain>
    </source>
</reference>
<name>A0A345ZX36_9HYPH</name>
<keyword evidence="1" id="KW-0732">Signal</keyword>
<sequence>MSPAWPLAGLLMASASAHAAPRGADPALSRADIVCTARKTDRRFGYRYRYDVTLAVRAGRVRRFNLSQRAKAEDGDEQGCAIGLGDLKQEPGNGAIVLRADGDGEGKPRCTIRITAEGRQLRIRIGDAAEEGNDCRGGDNVMYCSPRSFWADVIIDRKTSACRPVE</sequence>
<evidence type="ECO:0008006" key="4">
    <source>
        <dbReference type="Google" id="ProtNLM"/>
    </source>
</evidence>
<proteinExistence type="predicted"/>
<feature type="chain" id="PRO_5016699536" description="DUF3617 family protein" evidence="1">
    <location>
        <begin position="20"/>
        <end position="166"/>
    </location>
</feature>
<protein>
    <recommendedName>
        <fullName evidence="4">DUF3617 family protein</fullName>
    </recommendedName>
</protein>
<dbReference type="AlphaFoldDB" id="A0A345ZX36"/>